<dbReference type="AlphaFoldDB" id="A0A9P5YJY8"/>
<feature type="non-terminal residue" evidence="1">
    <location>
        <position position="1"/>
    </location>
</feature>
<name>A0A9P5YJY8_9AGAR</name>
<dbReference type="OrthoDB" id="8023605at2759"/>
<accession>A0A9P5YJY8</accession>
<evidence type="ECO:0000313" key="1">
    <source>
        <dbReference type="EMBL" id="KAF9470674.1"/>
    </source>
</evidence>
<feature type="non-terminal residue" evidence="1">
    <location>
        <position position="87"/>
    </location>
</feature>
<reference evidence="1" key="1">
    <citation type="submission" date="2020-11" db="EMBL/GenBank/DDBJ databases">
        <authorList>
            <consortium name="DOE Joint Genome Institute"/>
            <person name="Ahrendt S."/>
            <person name="Riley R."/>
            <person name="Andreopoulos W."/>
            <person name="Labutti K."/>
            <person name="Pangilinan J."/>
            <person name="Ruiz-Duenas F.J."/>
            <person name="Barrasa J.M."/>
            <person name="Sanchez-Garcia M."/>
            <person name="Camarero S."/>
            <person name="Miyauchi S."/>
            <person name="Serrano A."/>
            <person name="Linde D."/>
            <person name="Babiker R."/>
            <person name="Drula E."/>
            <person name="Ayuso-Fernandez I."/>
            <person name="Pacheco R."/>
            <person name="Padilla G."/>
            <person name="Ferreira P."/>
            <person name="Barriuso J."/>
            <person name="Kellner H."/>
            <person name="Castanera R."/>
            <person name="Alfaro M."/>
            <person name="Ramirez L."/>
            <person name="Pisabarro A.G."/>
            <person name="Kuo A."/>
            <person name="Tritt A."/>
            <person name="Lipzen A."/>
            <person name="He G."/>
            <person name="Yan M."/>
            <person name="Ng V."/>
            <person name="Cullen D."/>
            <person name="Martin F."/>
            <person name="Rosso M.-N."/>
            <person name="Henrissat B."/>
            <person name="Hibbett D."/>
            <person name="Martinez A.T."/>
            <person name="Grigoriev I.V."/>
        </authorList>
    </citation>
    <scope>NUCLEOTIDE SEQUENCE</scope>
    <source>
        <strain evidence="1">CIRM-BRFM 674</strain>
    </source>
</reference>
<sequence>INFPPGSLVLVRNSTVDKDLGSKTKPRYFGPMVVVRQTKGGSYILADLDGSLSKLRYAQFRLFPYYPRTLHAVPVTRLVNMPDVELD</sequence>
<protein>
    <submittedName>
        <fullName evidence="1">Uncharacterized protein</fullName>
    </submittedName>
</protein>
<evidence type="ECO:0000313" key="2">
    <source>
        <dbReference type="Proteomes" id="UP000807469"/>
    </source>
</evidence>
<proteinExistence type="predicted"/>
<organism evidence="1 2">
    <name type="scientific">Pholiota conissans</name>
    <dbReference type="NCBI Taxonomy" id="109636"/>
    <lineage>
        <taxon>Eukaryota</taxon>
        <taxon>Fungi</taxon>
        <taxon>Dikarya</taxon>
        <taxon>Basidiomycota</taxon>
        <taxon>Agaricomycotina</taxon>
        <taxon>Agaricomycetes</taxon>
        <taxon>Agaricomycetidae</taxon>
        <taxon>Agaricales</taxon>
        <taxon>Agaricineae</taxon>
        <taxon>Strophariaceae</taxon>
        <taxon>Pholiota</taxon>
    </lineage>
</organism>
<gene>
    <name evidence="1" type="ORF">BDN70DRAFT_768980</name>
</gene>
<keyword evidence="2" id="KW-1185">Reference proteome</keyword>
<comment type="caution">
    <text evidence="1">The sequence shown here is derived from an EMBL/GenBank/DDBJ whole genome shotgun (WGS) entry which is preliminary data.</text>
</comment>
<dbReference type="EMBL" id="MU155884">
    <property type="protein sequence ID" value="KAF9470674.1"/>
    <property type="molecule type" value="Genomic_DNA"/>
</dbReference>
<dbReference type="Proteomes" id="UP000807469">
    <property type="component" value="Unassembled WGS sequence"/>
</dbReference>